<keyword evidence="1" id="KW-0677">Repeat</keyword>
<protein>
    <recommendedName>
        <fullName evidence="6">Tetratricopeptide repeat protein</fullName>
    </recommendedName>
</protein>
<proteinExistence type="predicted"/>
<dbReference type="SMART" id="SM00028">
    <property type="entry name" value="TPR"/>
    <property type="match status" value="4"/>
</dbReference>
<organism evidence="4 5">
    <name type="scientific">Rheinheimera riviphila</name>
    <dbReference type="NCBI Taxonomy" id="1834037"/>
    <lineage>
        <taxon>Bacteria</taxon>
        <taxon>Pseudomonadati</taxon>
        <taxon>Pseudomonadota</taxon>
        <taxon>Gammaproteobacteria</taxon>
        <taxon>Chromatiales</taxon>
        <taxon>Chromatiaceae</taxon>
        <taxon>Rheinheimera</taxon>
    </lineage>
</organism>
<dbReference type="InterPro" id="IPR019734">
    <property type="entry name" value="TPR_rpt"/>
</dbReference>
<gene>
    <name evidence="4" type="ORF">EOE67_11765</name>
</gene>
<comment type="caution">
    <text evidence="4">The sequence shown here is derived from an EMBL/GenBank/DDBJ whole genome shotgun (WGS) entry which is preliminary data.</text>
</comment>
<keyword evidence="2" id="KW-0802">TPR repeat</keyword>
<dbReference type="InterPro" id="IPR051012">
    <property type="entry name" value="CellSynth/LPSAsmb/PSIAsmb"/>
</dbReference>
<dbReference type="InterPro" id="IPR011990">
    <property type="entry name" value="TPR-like_helical_dom_sf"/>
</dbReference>
<accession>A0A437QRX9</accession>
<evidence type="ECO:0008006" key="6">
    <source>
        <dbReference type="Google" id="ProtNLM"/>
    </source>
</evidence>
<dbReference type="OrthoDB" id="5592888at2"/>
<feature type="signal peptide" evidence="3">
    <location>
        <begin position="1"/>
        <end position="28"/>
    </location>
</feature>
<feature type="chain" id="PRO_5019496564" description="Tetratricopeptide repeat protein" evidence="3">
    <location>
        <begin position="29"/>
        <end position="418"/>
    </location>
</feature>
<evidence type="ECO:0000256" key="2">
    <source>
        <dbReference type="ARBA" id="ARBA00022803"/>
    </source>
</evidence>
<dbReference type="PANTHER" id="PTHR45586:SF1">
    <property type="entry name" value="LIPOPOLYSACCHARIDE ASSEMBLY PROTEIN B"/>
    <property type="match status" value="1"/>
</dbReference>
<dbReference type="PANTHER" id="PTHR45586">
    <property type="entry name" value="TPR REPEAT-CONTAINING PROTEIN PA4667"/>
    <property type="match status" value="1"/>
</dbReference>
<dbReference type="Proteomes" id="UP000283077">
    <property type="component" value="Unassembled WGS sequence"/>
</dbReference>
<evidence type="ECO:0000313" key="5">
    <source>
        <dbReference type="Proteomes" id="UP000283077"/>
    </source>
</evidence>
<keyword evidence="3" id="KW-0732">Signal</keyword>
<evidence type="ECO:0000313" key="4">
    <source>
        <dbReference type="EMBL" id="RVU37258.1"/>
    </source>
</evidence>
<name>A0A437QRX9_9GAMM</name>
<reference evidence="4 5" key="1">
    <citation type="submission" date="2019-01" db="EMBL/GenBank/DDBJ databases">
        <authorList>
            <person name="Chen W.-M."/>
        </authorList>
    </citation>
    <scope>NUCLEOTIDE SEQUENCE [LARGE SCALE GENOMIC DNA]</scope>
    <source>
        <strain evidence="4 5">KYPC3</strain>
    </source>
</reference>
<dbReference type="EMBL" id="SACS01000011">
    <property type="protein sequence ID" value="RVU37258.1"/>
    <property type="molecule type" value="Genomic_DNA"/>
</dbReference>
<keyword evidence="5" id="KW-1185">Reference proteome</keyword>
<dbReference type="SUPFAM" id="SSF48452">
    <property type="entry name" value="TPR-like"/>
    <property type="match status" value="1"/>
</dbReference>
<evidence type="ECO:0000256" key="1">
    <source>
        <dbReference type="ARBA" id="ARBA00022737"/>
    </source>
</evidence>
<sequence>MKLNNFTSALVVFAAVGVMALPISTAYAAPDAAKIAERKAKKSQAVGEKVGKSIVKAYELYGQDKISEAIAVLSGVEPTAPFDKAYLYSFLGKLYIEKDPAKAQKYLVDAVKLDVLSFTDQAGLLKNIADLSLGDKKFQQALDYYAKWMDFTGETNPDVYLRMANCYYEMKQYSKVIAPADLAIAGLKTPKKEPYLMKLGAYYEAKQIKKAIEVLETVVVIFPEDKQWWVQLGSFYSLDEQYDKALAAIELAYKQGYLKTENEIKTLANLYNNNSIPFRAAAVLEKHMKSGLLKKDRSTLSSIASSYNAAREFDKAAVYFGELAKLENDGEAYRRQGTALLMAGKESAAVPALQKALEVGVKDKGRVHLAMMEAYFYQAKLKDAYRQNQLARDNGQAKAASSWAGYIKERAEKKGISL</sequence>
<dbReference type="Gene3D" id="1.25.40.10">
    <property type="entry name" value="Tetratricopeptide repeat domain"/>
    <property type="match status" value="3"/>
</dbReference>
<evidence type="ECO:0000256" key="3">
    <source>
        <dbReference type="SAM" id="SignalP"/>
    </source>
</evidence>
<dbReference type="AlphaFoldDB" id="A0A437QRX9"/>